<protein>
    <submittedName>
        <fullName evidence="5">TonB-dependent receptor</fullName>
    </submittedName>
</protein>
<dbReference type="GO" id="GO:0009279">
    <property type="term" value="C:cell outer membrane"/>
    <property type="evidence" value="ECO:0007669"/>
    <property type="project" value="UniProtKB-SubCell"/>
</dbReference>
<evidence type="ECO:0000313" key="6">
    <source>
        <dbReference type="Proteomes" id="UP000008522"/>
    </source>
</evidence>
<dbReference type="HOGENOM" id="CLU_613475_0_0_12"/>
<comment type="subcellular location">
    <subcellularLocation>
        <location evidence="1">Cell outer membrane</location>
    </subcellularLocation>
</comment>
<feature type="domain" description="TonB-dependent receptor-like beta-barrel" evidence="4">
    <location>
        <begin position="229"/>
        <end position="434"/>
    </location>
</feature>
<sequence>MLNEIGIKNMPAFLLILLYMFLSFPIYAEDNILSEDENAFDYEIIQEETNEIQASHKEKQFLFDKSIYIRKSQIKSSKSQNMAELIKEYCNIDIKNKTVYSQSTFILNGKVLNNDEKKIYLFLYNKDDIDSININYYASSGSIVYDILSKKYSKSEELLYTKLSRDIKLESDKTIKYVKTQTNESKSSGKMNLLEYNIKNQNNSSLNFNLDTSGEERGFSSKKSKTADFRSYVNGNVNFNVSPIKQISVTGRYFVNMQTDIALLNRGYTNNIKNQNLYQGGNIKLSLKPHDIVTLEALYFISSKKDLLTNNNQYLTTQGTKTSIIFNIPIKDISSTIRIKGNYSYLVGKNLYNVSVNNNDLPGLPRHQFNTSLEYIYSRNKDFESSILFNVQYIGDQYNNTTKSEVDKSYTTFDIISSFVFKKDISLKFGVKNVLDVKYETIKGYPISSREYFVNVSAKLR</sequence>
<evidence type="ECO:0000313" key="5">
    <source>
        <dbReference type="EMBL" id="AEM21438.1"/>
    </source>
</evidence>
<dbReference type="InterPro" id="IPR036942">
    <property type="entry name" value="Beta-barrel_TonB_sf"/>
</dbReference>
<dbReference type="eggNOG" id="COG4206">
    <property type="taxonomic scope" value="Bacteria"/>
</dbReference>
<name>G0EL60_BRAIP</name>
<keyword evidence="5" id="KW-0675">Receptor</keyword>
<reference evidence="5 6" key="1">
    <citation type="journal article" date="2011" name="BMC Genomics">
        <title>Complete genome sequence of Brachyspira intermedia reveals unique genomic features in Brachyspira species and phage-mediated horizontal gene transfer.</title>
        <authorList>
            <person name="Hafstrom T."/>
            <person name="Jansson D.S."/>
            <person name="Segerman B."/>
        </authorList>
    </citation>
    <scope>NUCLEOTIDE SEQUENCE [LARGE SCALE GENOMIC DNA]</scope>
    <source>
        <strain evidence="6">ATCC 51140 / PWS/A</strain>
    </source>
</reference>
<keyword evidence="2" id="KW-0472">Membrane</keyword>
<dbReference type="EMBL" id="CP002874">
    <property type="protein sequence ID" value="AEM21438.1"/>
    <property type="molecule type" value="Genomic_DNA"/>
</dbReference>
<dbReference type="PATRIC" id="fig|1045858.4.peg.811"/>
<evidence type="ECO:0000256" key="1">
    <source>
        <dbReference type="ARBA" id="ARBA00004442"/>
    </source>
</evidence>
<organism evidence="5 6">
    <name type="scientific">Brachyspira intermedia (strain ATCC 51140 / PWS/A)</name>
    <name type="common">Serpulina intermedia</name>
    <dbReference type="NCBI Taxonomy" id="1045858"/>
    <lineage>
        <taxon>Bacteria</taxon>
        <taxon>Pseudomonadati</taxon>
        <taxon>Spirochaetota</taxon>
        <taxon>Spirochaetia</taxon>
        <taxon>Brachyspirales</taxon>
        <taxon>Brachyspiraceae</taxon>
        <taxon>Brachyspira</taxon>
    </lineage>
</organism>
<gene>
    <name evidence="5" type="primary">tonB</name>
    <name evidence="5" type="ordered locus">Bint_0811</name>
</gene>
<keyword evidence="6" id="KW-1185">Reference proteome</keyword>
<dbReference type="Pfam" id="PF00593">
    <property type="entry name" value="TonB_dep_Rec_b-barrel"/>
    <property type="match status" value="1"/>
</dbReference>
<accession>G0EL60</accession>
<dbReference type="Proteomes" id="UP000008522">
    <property type="component" value="Chromosome"/>
</dbReference>
<dbReference type="SUPFAM" id="SSF56935">
    <property type="entry name" value="Porins"/>
    <property type="match status" value="1"/>
</dbReference>
<evidence type="ECO:0000256" key="2">
    <source>
        <dbReference type="ARBA" id="ARBA00023136"/>
    </source>
</evidence>
<dbReference type="InterPro" id="IPR000531">
    <property type="entry name" value="Beta-barrel_TonB"/>
</dbReference>
<proteinExistence type="predicted"/>
<dbReference type="Gene3D" id="2.40.170.20">
    <property type="entry name" value="TonB-dependent receptor, beta-barrel domain"/>
    <property type="match status" value="1"/>
</dbReference>
<dbReference type="AlphaFoldDB" id="G0EL60"/>
<keyword evidence="3" id="KW-0998">Cell outer membrane</keyword>
<evidence type="ECO:0000256" key="3">
    <source>
        <dbReference type="ARBA" id="ARBA00023237"/>
    </source>
</evidence>
<evidence type="ECO:0000259" key="4">
    <source>
        <dbReference type="Pfam" id="PF00593"/>
    </source>
</evidence>
<dbReference type="KEGG" id="bip:Bint_0811"/>